<evidence type="ECO:0000313" key="3">
    <source>
        <dbReference type="Proteomes" id="UP000199679"/>
    </source>
</evidence>
<dbReference type="EMBL" id="LT629740">
    <property type="protein sequence ID" value="SDT43552.1"/>
    <property type="molecule type" value="Genomic_DNA"/>
</dbReference>
<dbReference type="RefSeq" id="WP_091375681.1">
    <property type="nucleotide sequence ID" value="NZ_LT629740.1"/>
</dbReference>
<evidence type="ECO:0000256" key="1">
    <source>
        <dbReference type="SAM" id="MobiDB-lite"/>
    </source>
</evidence>
<dbReference type="OrthoDB" id="1523672at2"/>
<protein>
    <submittedName>
        <fullName evidence="2">Uncharacterized protein</fullName>
    </submittedName>
</protein>
<organism evidence="2 3">
    <name type="scientific">Mucilaginibacter mallensis</name>
    <dbReference type="NCBI Taxonomy" id="652787"/>
    <lineage>
        <taxon>Bacteria</taxon>
        <taxon>Pseudomonadati</taxon>
        <taxon>Bacteroidota</taxon>
        <taxon>Sphingobacteriia</taxon>
        <taxon>Sphingobacteriales</taxon>
        <taxon>Sphingobacteriaceae</taxon>
        <taxon>Mucilaginibacter</taxon>
    </lineage>
</organism>
<dbReference type="AlphaFoldDB" id="A0A1H2ACR4"/>
<evidence type="ECO:0000313" key="2">
    <source>
        <dbReference type="EMBL" id="SDT43552.1"/>
    </source>
</evidence>
<sequence length="286" mass="31924">MTVINVNFIYLLFFILPVAVDAQNVQQKSARVPSTVKVDGLLQEWGSLQANNSSNRIRYTISNDDDNLYLAIQSSGVWCNAKIAHGGITLIISQSVDKKIREKAATNVSITFPVIDKATASGINAKQYGYFDIADEKSNDSKKKMDSLYNAVNLLVNNSFKEIKIIGIKDIDTLVSVYNTYGIKAAAQFSKQMLYCYELAIPLKYLGLTIDNLVPFSYSIRLNGPTFGKRTSTRKIYNTEDPNDVPTTELSPNFDGSKAINPESFYKNYPSSLWAEYTLVKDNSNK</sequence>
<gene>
    <name evidence="2" type="ORF">SAMN05216490_3471</name>
</gene>
<reference evidence="2 3" key="1">
    <citation type="submission" date="2016-10" db="EMBL/GenBank/DDBJ databases">
        <authorList>
            <person name="de Groot N.N."/>
        </authorList>
    </citation>
    <scope>NUCLEOTIDE SEQUENCE [LARGE SCALE GENOMIC DNA]</scope>
    <source>
        <strain evidence="2 3">MP1X4</strain>
    </source>
</reference>
<feature type="region of interest" description="Disordered" evidence="1">
    <location>
        <begin position="237"/>
        <end position="256"/>
    </location>
</feature>
<dbReference type="Proteomes" id="UP000199679">
    <property type="component" value="Chromosome I"/>
</dbReference>
<accession>A0A1H2ACR4</accession>
<proteinExistence type="predicted"/>
<name>A0A1H2ACR4_MUCMA</name>
<keyword evidence="3" id="KW-1185">Reference proteome</keyword>